<evidence type="ECO:0000313" key="2">
    <source>
        <dbReference type="Proteomes" id="UP001189429"/>
    </source>
</evidence>
<comment type="caution">
    <text evidence="1">The sequence shown here is derived from an EMBL/GenBank/DDBJ whole genome shotgun (WGS) entry which is preliminary data.</text>
</comment>
<name>A0ABN9U261_9DINO</name>
<organism evidence="1 2">
    <name type="scientific">Prorocentrum cordatum</name>
    <dbReference type="NCBI Taxonomy" id="2364126"/>
    <lineage>
        <taxon>Eukaryota</taxon>
        <taxon>Sar</taxon>
        <taxon>Alveolata</taxon>
        <taxon>Dinophyceae</taxon>
        <taxon>Prorocentrales</taxon>
        <taxon>Prorocentraceae</taxon>
        <taxon>Prorocentrum</taxon>
    </lineage>
</organism>
<protein>
    <recommendedName>
        <fullName evidence="3">Reverse transcriptase Ty1/copia-type domain-containing protein</fullName>
    </recommendedName>
</protein>
<sequence>MDPRLTMGDLRTEAPTVTGNSTLLFFTPCQRFTLAIYAASAQAALMQGDEQPDQQLFMAQPREGLPGFDPKQLIQILKGEWLTPHFPFKMLQNPLDPALYYGFDPLDELCVVVAHVDDLLLGVSTKYQVLYNRPEEMKMACYTCGRPQTEYANTIEDISLSQERKRALTAEATPAEFSYNRSALGALGSTWLSSQTRPDLAAGVAMGQRTQNTPTVQ</sequence>
<evidence type="ECO:0008006" key="3">
    <source>
        <dbReference type="Google" id="ProtNLM"/>
    </source>
</evidence>
<evidence type="ECO:0000313" key="1">
    <source>
        <dbReference type="EMBL" id="CAK0852861.1"/>
    </source>
</evidence>
<dbReference type="Proteomes" id="UP001189429">
    <property type="component" value="Unassembled WGS sequence"/>
</dbReference>
<reference evidence="1" key="1">
    <citation type="submission" date="2023-10" db="EMBL/GenBank/DDBJ databases">
        <authorList>
            <person name="Chen Y."/>
            <person name="Shah S."/>
            <person name="Dougan E. K."/>
            <person name="Thang M."/>
            <person name="Chan C."/>
        </authorList>
    </citation>
    <scope>NUCLEOTIDE SEQUENCE [LARGE SCALE GENOMIC DNA]</scope>
</reference>
<accession>A0ABN9U261</accession>
<gene>
    <name evidence="1" type="ORF">PCOR1329_LOCUS44509</name>
</gene>
<dbReference type="EMBL" id="CAUYUJ010015349">
    <property type="protein sequence ID" value="CAK0852861.1"/>
    <property type="molecule type" value="Genomic_DNA"/>
</dbReference>
<proteinExistence type="predicted"/>
<feature type="non-terminal residue" evidence="1">
    <location>
        <position position="217"/>
    </location>
</feature>
<keyword evidence="2" id="KW-1185">Reference proteome</keyword>